<evidence type="ECO:0000256" key="1">
    <source>
        <dbReference type="SAM" id="Phobius"/>
    </source>
</evidence>
<comment type="caution">
    <text evidence="3">The sequence shown here is derived from an EMBL/GenBank/DDBJ whole genome shotgun (WGS) entry which is preliminary data.</text>
</comment>
<reference evidence="4" key="1">
    <citation type="journal article" date="2019" name="Int. J. Syst. Evol. Microbiol.">
        <title>The Global Catalogue of Microorganisms (GCM) 10K type strain sequencing project: providing services to taxonomists for standard genome sequencing and annotation.</title>
        <authorList>
            <consortium name="The Broad Institute Genomics Platform"/>
            <consortium name="The Broad Institute Genome Sequencing Center for Infectious Disease"/>
            <person name="Wu L."/>
            <person name="Ma J."/>
        </authorList>
    </citation>
    <scope>NUCLEOTIDE SEQUENCE [LARGE SCALE GENOMIC DNA]</scope>
    <source>
        <strain evidence="4">CCUG 66188</strain>
    </source>
</reference>
<dbReference type="Gene3D" id="2.130.10.10">
    <property type="entry name" value="YVTN repeat-like/Quinoprotein amine dehydrogenase"/>
    <property type="match status" value="1"/>
</dbReference>
<gene>
    <name evidence="3" type="ORF">ACFO6W_06780</name>
</gene>
<dbReference type="InterPro" id="IPR011123">
    <property type="entry name" value="Y_Y_Y"/>
</dbReference>
<sequence length="944" mass="108724">MKYIYILIIAFLIPAYSYSNPIWKRKVINYERTQYEAGPQNWMIDQSENGWIYCANNNGLLEFDGVNWSLYSIRNRILRSLKIVNNRIFVGGSSEFGYFSPNDMGFLEYRSLSEKITGWTGEVWRILQNDNIIYFVSDMHIHMYKDGLGIRTIAIDKKIDCSGIVDGKLYVGTTAGVYFLDKDNKMEFLSTSSPLQSHKLVSILPYEKRLLVTTAQFGLYLLDNNDIQKVHSVADDFIATNQLFSTSILGSVIALGSVQSGMLLFDLKNPRFKEIYNLDNGLKNNTILSSFFDKDNNLWLGLDKGIGLIDLNTPVSHLYATVSPIGTGYCSALYKNEFYLGTNQGLYKLAPDGSCGLIKGSEGQIWSIMEYDNSLFCSGDNGIMVISTDRTYKINIPGIWETHPLIPDKDKLIAGSYFGLDIIKKKDGRWIPSHRVENFNNSSRGFIEDDENPYSFWLVNDKQRVEKITFDSVFNAITSRKEYTLGNSRTSENLFFRKVDNNLIICGLDGIYQYSRITDSFDKYTQLESMLEGSRYYEFLYIDKLKNIWFVSDSKLKFRQYTPGGYTASIYNWGLSNELIINHENVYLPDTKSAIISVDNAFIKIDLTKDIHKLKNIKTYIKSLSSSRNDSVISTGKATALVSLPYSLNSIKINFAATDFTQTSDILYVYRLKGVDDEWSLPSPIASKEYTNLSEGRYVFEVKAFVNGNADSTNTASISFMILPPWYRSSLAYILYFLIIIIFLFVLYKKTISKQKKIIYQKGEELIAQTKRHKEETKLKDQEIYELQNENLKSELRYKTQELSGYMLNVIRKNEILEDVKKNALSISKSIDEEKEVNIIKQRVVRLISQINSNIEHDTDFEVFKSNFDLVHQDFFRLLDERFPGLSRNDKILCAYLYMNLSTKEIAPLLNISTRGVEVNRYRLRKKMNLDRDINLSEYLQNLK</sequence>
<dbReference type="SUPFAM" id="SSF46894">
    <property type="entry name" value="C-terminal effector domain of the bipartite response regulators"/>
    <property type="match status" value="1"/>
</dbReference>
<dbReference type="Gene3D" id="1.10.10.10">
    <property type="entry name" value="Winged helix-like DNA-binding domain superfamily/Winged helix DNA-binding domain"/>
    <property type="match status" value="1"/>
</dbReference>
<name>A0ABV9KTB5_9BACT</name>
<keyword evidence="1" id="KW-0472">Membrane</keyword>
<evidence type="ECO:0000313" key="3">
    <source>
        <dbReference type="EMBL" id="MFC4673389.1"/>
    </source>
</evidence>
<dbReference type="InterPro" id="IPR036388">
    <property type="entry name" value="WH-like_DNA-bd_sf"/>
</dbReference>
<keyword evidence="1" id="KW-1133">Transmembrane helix</keyword>
<dbReference type="InterPro" id="IPR011047">
    <property type="entry name" value="Quinoprotein_ADH-like_sf"/>
</dbReference>
<dbReference type="InterPro" id="IPR016032">
    <property type="entry name" value="Sig_transdc_resp-reg_C-effctor"/>
</dbReference>
<feature type="transmembrane region" description="Helical" evidence="1">
    <location>
        <begin position="726"/>
        <end position="748"/>
    </location>
</feature>
<proteinExistence type="predicted"/>
<dbReference type="InterPro" id="IPR015943">
    <property type="entry name" value="WD40/YVTN_repeat-like_dom_sf"/>
</dbReference>
<dbReference type="SUPFAM" id="SSF50998">
    <property type="entry name" value="Quinoprotein alcohol dehydrogenase-like"/>
    <property type="match status" value="1"/>
</dbReference>
<evidence type="ECO:0000313" key="4">
    <source>
        <dbReference type="Proteomes" id="UP001596023"/>
    </source>
</evidence>
<evidence type="ECO:0000259" key="2">
    <source>
        <dbReference type="Pfam" id="PF07495"/>
    </source>
</evidence>
<dbReference type="EMBL" id="JBHSGN010000054">
    <property type="protein sequence ID" value="MFC4673389.1"/>
    <property type="molecule type" value="Genomic_DNA"/>
</dbReference>
<protein>
    <submittedName>
        <fullName evidence="3">Triple tyrosine motif-containing protein</fullName>
    </submittedName>
</protein>
<dbReference type="InterPro" id="IPR013783">
    <property type="entry name" value="Ig-like_fold"/>
</dbReference>
<keyword evidence="1" id="KW-0812">Transmembrane</keyword>
<dbReference type="Proteomes" id="UP001596023">
    <property type="component" value="Unassembled WGS sequence"/>
</dbReference>
<feature type="domain" description="Two component regulator three Y" evidence="2">
    <location>
        <begin position="660"/>
        <end position="723"/>
    </location>
</feature>
<accession>A0ABV9KTB5</accession>
<organism evidence="3 4">
    <name type="scientific">Dysgonomonas termitidis</name>
    <dbReference type="NCBI Taxonomy" id="1516126"/>
    <lineage>
        <taxon>Bacteria</taxon>
        <taxon>Pseudomonadati</taxon>
        <taxon>Bacteroidota</taxon>
        <taxon>Bacteroidia</taxon>
        <taxon>Bacteroidales</taxon>
        <taxon>Dysgonomonadaceae</taxon>
        <taxon>Dysgonomonas</taxon>
    </lineage>
</organism>
<dbReference type="Gene3D" id="2.60.40.10">
    <property type="entry name" value="Immunoglobulins"/>
    <property type="match status" value="1"/>
</dbReference>
<dbReference type="Pfam" id="PF07495">
    <property type="entry name" value="Y_Y_Y"/>
    <property type="match status" value="1"/>
</dbReference>
<keyword evidence="4" id="KW-1185">Reference proteome</keyword>
<dbReference type="RefSeq" id="WP_379994641.1">
    <property type="nucleotide sequence ID" value="NZ_JBHSGN010000054.1"/>
</dbReference>